<feature type="region of interest" description="Disordered" evidence="1">
    <location>
        <begin position="1"/>
        <end position="23"/>
    </location>
</feature>
<evidence type="ECO:0000256" key="1">
    <source>
        <dbReference type="SAM" id="MobiDB-lite"/>
    </source>
</evidence>
<dbReference type="AlphaFoldDB" id="A0ABC8YMS1"/>
<protein>
    <submittedName>
        <fullName evidence="2">Uncharacterized protein</fullName>
    </submittedName>
</protein>
<evidence type="ECO:0000313" key="2">
    <source>
        <dbReference type="EMBL" id="CAL4946772.1"/>
    </source>
</evidence>
<name>A0ABC8YMS1_9POAL</name>
<dbReference type="Proteomes" id="UP001497457">
    <property type="component" value="Chromosome 17b"/>
</dbReference>
<organism evidence="2 3">
    <name type="scientific">Urochloa decumbens</name>
    <dbReference type="NCBI Taxonomy" id="240449"/>
    <lineage>
        <taxon>Eukaryota</taxon>
        <taxon>Viridiplantae</taxon>
        <taxon>Streptophyta</taxon>
        <taxon>Embryophyta</taxon>
        <taxon>Tracheophyta</taxon>
        <taxon>Spermatophyta</taxon>
        <taxon>Magnoliopsida</taxon>
        <taxon>Liliopsida</taxon>
        <taxon>Poales</taxon>
        <taxon>Poaceae</taxon>
        <taxon>PACMAD clade</taxon>
        <taxon>Panicoideae</taxon>
        <taxon>Panicodae</taxon>
        <taxon>Paniceae</taxon>
        <taxon>Melinidinae</taxon>
        <taxon>Urochloa</taxon>
    </lineage>
</organism>
<gene>
    <name evidence="2" type="ORF">URODEC1_LOCUS36328</name>
</gene>
<dbReference type="EMBL" id="OZ075127">
    <property type="protein sequence ID" value="CAL4946772.1"/>
    <property type="molecule type" value="Genomic_DNA"/>
</dbReference>
<proteinExistence type="predicted"/>
<sequence>MAMHEPHPGVVGDELDDRPAVHRHGDGVPLGRVGVVELLDVLLGVEVAEPFGEDEEVVAVDVDGVVLWRDDAGVLQHELHDGAEPERVQLGRRHRLPQRLADVLGRVVELHRRVRREVGGEHAGDLVVVRVQERVLLGEHEGDVVHAGREAGVVVGTRAELPRLAVEQAEPDGEEEVLVDVLVHLDPFFGAPDPGSEGGGGGRVVEGREGRERGLDLGPEVGGAAAVVLDDGRGGGVVEAHVLAGHVGARGDVVPGGRLVHGHEHVRGLARRDHEHRGGEGLGVGRVRGHHRHLVLRDRHEQLVVECRVDEPQQRRLAGLHRDGRRLCARHALRNIKELS</sequence>
<accession>A0ABC8YMS1</accession>
<keyword evidence="3" id="KW-1185">Reference proteome</keyword>
<reference evidence="2" key="1">
    <citation type="submission" date="2024-10" db="EMBL/GenBank/DDBJ databases">
        <authorList>
            <person name="Ryan C."/>
        </authorList>
    </citation>
    <scope>NUCLEOTIDE SEQUENCE [LARGE SCALE GENOMIC DNA]</scope>
</reference>
<evidence type="ECO:0000313" key="3">
    <source>
        <dbReference type="Proteomes" id="UP001497457"/>
    </source>
</evidence>